<dbReference type="InterPro" id="IPR017871">
    <property type="entry name" value="ABC_transporter-like_CS"/>
</dbReference>
<keyword evidence="2" id="KW-0547">Nucleotide-binding</keyword>
<feature type="domain" description="ABC transporter" evidence="4">
    <location>
        <begin position="4"/>
        <end position="251"/>
    </location>
</feature>
<dbReference type="InterPro" id="IPR003439">
    <property type="entry name" value="ABC_transporter-like_ATP-bd"/>
</dbReference>
<dbReference type="GO" id="GO:0015192">
    <property type="term" value="F:L-phenylalanine transmembrane transporter activity"/>
    <property type="evidence" value="ECO:0007669"/>
    <property type="project" value="TreeGrafter"/>
</dbReference>
<dbReference type="Proteomes" id="UP000036834">
    <property type="component" value="Unassembled WGS sequence"/>
</dbReference>
<dbReference type="SUPFAM" id="SSF52540">
    <property type="entry name" value="P-loop containing nucleoside triphosphate hydrolases"/>
    <property type="match status" value="1"/>
</dbReference>
<evidence type="ECO:0000256" key="1">
    <source>
        <dbReference type="ARBA" id="ARBA00022448"/>
    </source>
</evidence>
<keyword evidence="1" id="KW-0813">Transport</keyword>
<dbReference type="AlphaFoldDB" id="A0A0K9YMY2"/>
<dbReference type="CDD" id="cd03219">
    <property type="entry name" value="ABC_Mj1267_LivG_branched"/>
    <property type="match status" value="1"/>
</dbReference>
<evidence type="ECO:0000313" key="5">
    <source>
        <dbReference type="EMBL" id="KNB70108.1"/>
    </source>
</evidence>
<dbReference type="GO" id="GO:1903806">
    <property type="term" value="P:L-isoleucine import across plasma membrane"/>
    <property type="evidence" value="ECO:0007669"/>
    <property type="project" value="TreeGrafter"/>
</dbReference>
<evidence type="ECO:0000259" key="4">
    <source>
        <dbReference type="PROSITE" id="PS50893"/>
    </source>
</evidence>
<organism evidence="5 6">
    <name type="scientific">Brevibacillus reuszeri</name>
    <dbReference type="NCBI Taxonomy" id="54915"/>
    <lineage>
        <taxon>Bacteria</taxon>
        <taxon>Bacillati</taxon>
        <taxon>Bacillota</taxon>
        <taxon>Bacilli</taxon>
        <taxon>Bacillales</taxon>
        <taxon>Paenibacillaceae</taxon>
        <taxon>Brevibacillus</taxon>
    </lineage>
</organism>
<evidence type="ECO:0000256" key="3">
    <source>
        <dbReference type="ARBA" id="ARBA00022840"/>
    </source>
</evidence>
<dbReference type="GO" id="GO:0042941">
    <property type="term" value="P:D-alanine transmembrane transport"/>
    <property type="evidence" value="ECO:0007669"/>
    <property type="project" value="TreeGrafter"/>
</dbReference>
<dbReference type="GO" id="GO:0005886">
    <property type="term" value="C:plasma membrane"/>
    <property type="evidence" value="ECO:0007669"/>
    <property type="project" value="TreeGrafter"/>
</dbReference>
<protein>
    <submittedName>
        <fullName evidence="5">ABC transporter</fullName>
    </submittedName>
</protein>
<dbReference type="PANTHER" id="PTHR45772">
    <property type="entry name" value="CONSERVED COMPONENT OF ABC TRANSPORTER FOR NATURAL AMINO ACIDS-RELATED"/>
    <property type="match status" value="1"/>
</dbReference>
<dbReference type="EMBL" id="LGIQ01000011">
    <property type="protein sequence ID" value="KNB70108.1"/>
    <property type="molecule type" value="Genomic_DNA"/>
</dbReference>
<dbReference type="PROSITE" id="PS00211">
    <property type="entry name" value="ABC_TRANSPORTER_1"/>
    <property type="match status" value="1"/>
</dbReference>
<dbReference type="InterPro" id="IPR027417">
    <property type="entry name" value="P-loop_NTPase"/>
</dbReference>
<dbReference type="GO" id="GO:0005304">
    <property type="term" value="F:L-valine transmembrane transporter activity"/>
    <property type="evidence" value="ECO:0007669"/>
    <property type="project" value="TreeGrafter"/>
</dbReference>
<dbReference type="GO" id="GO:0015808">
    <property type="term" value="P:L-alanine transport"/>
    <property type="evidence" value="ECO:0007669"/>
    <property type="project" value="TreeGrafter"/>
</dbReference>
<evidence type="ECO:0000313" key="6">
    <source>
        <dbReference type="Proteomes" id="UP000036834"/>
    </source>
</evidence>
<name>A0A0K9YMY2_9BACL</name>
<gene>
    <name evidence="5" type="ORF">ADS79_26290</name>
</gene>
<dbReference type="PATRIC" id="fig|54915.3.peg.4428"/>
<evidence type="ECO:0000256" key="2">
    <source>
        <dbReference type="ARBA" id="ARBA00022741"/>
    </source>
</evidence>
<dbReference type="PROSITE" id="PS50893">
    <property type="entry name" value="ABC_TRANSPORTER_2"/>
    <property type="match status" value="1"/>
</dbReference>
<dbReference type="PANTHER" id="PTHR45772:SF7">
    <property type="entry name" value="AMINO ACID ABC TRANSPORTER ATP-BINDING PROTEIN"/>
    <property type="match status" value="1"/>
</dbReference>
<dbReference type="STRING" id="54915.ADS79_26290"/>
<dbReference type="GO" id="GO:1903805">
    <property type="term" value="P:L-valine import across plasma membrane"/>
    <property type="evidence" value="ECO:0007669"/>
    <property type="project" value="TreeGrafter"/>
</dbReference>
<accession>A0A0K9YMY2</accession>
<keyword evidence="3" id="KW-0067">ATP-binding</keyword>
<dbReference type="FunFam" id="3.40.50.300:FF:000421">
    <property type="entry name" value="Branched-chain amino acid ABC transporter ATP-binding protein"/>
    <property type="match status" value="1"/>
</dbReference>
<dbReference type="Pfam" id="PF00005">
    <property type="entry name" value="ABC_tran"/>
    <property type="match status" value="1"/>
</dbReference>
<comment type="caution">
    <text evidence="5">The sequence shown here is derived from an EMBL/GenBank/DDBJ whole genome shotgun (WGS) entry which is preliminary data.</text>
</comment>
<dbReference type="GO" id="GO:0016887">
    <property type="term" value="F:ATP hydrolysis activity"/>
    <property type="evidence" value="ECO:0007669"/>
    <property type="project" value="InterPro"/>
</dbReference>
<proteinExistence type="predicted"/>
<dbReference type="Gene3D" id="3.40.50.300">
    <property type="entry name" value="P-loop containing nucleotide triphosphate hydrolases"/>
    <property type="match status" value="1"/>
</dbReference>
<dbReference type="GO" id="GO:0005524">
    <property type="term" value="F:ATP binding"/>
    <property type="evidence" value="ECO:0007669"/>
    <property type="project" value="UniProtKB-KW"/>
</dbReference>
<sequence>MRLLKIEGIMKRFGGLIAVDQVSLQVNQGEIFGLIGPNGAGKTTFFNILTGIYKPDAGTIMFEGEPIHGLKPYRIAKSGISRTFQNIRLLKEESVLDNVKLGMFGKTSSGLWAAILGLRTAKEEEAFVHAESQRLLELVGLADFEQLEAGSLSYGNQRRVEIARALVVRPKMLLLDEPTAGMNAEEVQEMTALIRKIRQNGTTVILIEHNVTMVTGLCDRIAVLDHGVKIADDIPEVVISNQEVIEAYIGKVDVEGVTHSAAN</sequence>
<reference evidence="6" key="1">
    <citation type="submission" date="2015-07" db="EMBL/GenBank/DDBJ databases">
        <title>Genome sequencing project for genomic taxonomy and phylogenomics of Bacillus-like bacteria.</title>
        <authorList>
            <person name="Liu B."/>
            <person name="Wang J."/>
            <person name="Zhu Y."/>
            <person name="Liu G."/>
            <person name="Chen Q."/>
            <person name="Chen Z."/>
            <person name="Lan J."/>
            <person name="Che J."/>
            <person name="Ge C."/>
            <person name="Shi H."/>
            <person name="Pan Z."/>
            <person name="Liu X."/>
        </authorList>
    </citation>
    <scope>NUCLEOTIDE SEQUENCE [LARGE SCALE GENOMIC DNA]</scope>
    <source>
        <strain evidence="6">DSM 9887</strain>
    </source>
</reference>
<dbReference type="InterPro" id="IPR051120">
    <property type="entry name" value="ABC_AA/LPS_Transport"/>
</dbReference>
<dbReference type="GO" id="GO:0015188">
    <property type="term" value="F:L-isoleucine transmembrane transporter activity"/>
    <property type="evidence" value="ECO:0007669"/>
    <property type="project" value="TreeGrafter"/>
</dbReference>
<dbReference type="SMART" id="SM00382">
    <property type="entry name" value="AAA"/>
    <property type="match status" value="1"/>
</dbReference>
<dbReference type="InterPro" id="IPR003593">
    <property type="entry name" value="AAA+_ATPase"/>
</dbReference>